<organism evidence="2 3">
    <name type="scientific">Armadillidium nasatum</name>
    <dbReference type="NCBI Taxonomy" id="96803"/>
    <lineage>
        <taxon>Eukaryota</taxon>
        <taxon>Metazoa</taxon>
        <taxon>Ecdysozoa</taxon>
        <taxon>Arthropoda</taxon>
        <taxon>Crustacea</taxon>
        <taxon>Multicrustacea</taxon>
        <taxon>Malacostraca</taxon>
        <taxon>Eumalacostraca</taxon>
        <taxon>Peracarida</taxon>
        <taxon>Isopoda</taxon>
        <taxon>Oniscidea</taxon>
        <taxon>Crinocheta</taxon>
        <taxon>Armadillidiidae</taxon>
        <taxon>Armadillidium</taxon>
    </lineage>
</organism>
<proteinExistence type="predicted"/>
<feature type="compositionally biased region" description="Basic and acidic residues" evidence="1">
    <location>
        <begin position="461"/>
        <end position="472"/>
    </location>
</feature>
<evidence type="ECO:0000313" key="2">
    <source>
        <dbReference type="EMBL" id="KAB7494575.1"/>
    </source>
</evidence>
<comment type="caution">
    <text evidence="2">The sequence shown here is derived from an EMBL/GenBank/DDBJ whole genome shotgun (WGS) entry which is preliminary data.</text>
</comment>
<dbReference type="Proteomes" id="UP000326759">
    <property type="component" value="Unassembled WGS sequence"/>
</dbReference>
<feature type="region of interest" description="Disordered" evidence="1">
    <location>
        <begin position="150"/>
        <end position="173"/>
    </location>
</feature>
<dbReference type="AlphaFoldDB" id="A0A5N5SKH2"/>
<dbReference type="OrthoDB" id="6382363at2759"/>
<dbReference type="EMBL" id="SEYY01023846">
    <property type="protein sequence ID" value="KAB7494575.1"/>
    <property type="molecule type" value="Genomic_DNA"/>
</dbReference>
<feature type="region of interest" description="Disordered" evidence="1">
    <location>
        <begin position="422"/>
        <end position="490"/>
    </location>
</feature>
<accession>A0A5N5SKH2</accession>
<gene>
    <name evidence="2" type="ORF">Anas_07169</name>
</gene>
<evidence type="ECO:0000313" key="3">
    <source>
        <dbReference type="Proteomes" id="UP000326759"/>
    </source>
</evidence>
<keyword evidence="3" id="KW-1185">Reference proteome</keyword>
<feature type="compositionally biased region" description="Acidic residues" evidence="1">
    <location>
        <begin position="447"/>
        <end position="460"/>
    </location>
</feature>
<protein>
    <submittedName>
        <fullName evidence="2">Uncharacterized protein</fullName>
    </submittedName>
</protein>
<feature type="compositionally biased region" description="Basic and acidic residues" evidence="1">
    <location>
        <begin position="479"/>
        <end position="490"/>
    </location>
</feature>
<sequence>MEDLKNELQILIEGTVKIKSLHQILAEALLDVQTEKSIENTFNNFVNLNNDKITEEMGKRSPGVNRLAVATEMWKKMTVKERGAYRPNHLKSGSIGQQPFEVYYSMLKKKEENVKLNDARQRYKDFSLEKKLKFIKKSAKQMMKVLEELEEHENRKQGQEEVPSETLEKKVRGPSKEDADLYLKYYKFPEEPTTYLPIYYCEVKKREIDPKDRLFSAKRAFYELTKEKQEQWKERHREVKASFDNEVEEWKKNQDKVTLFIWKTFKSPAPKIPKKIEAFKKIKKFNKGKFKMTDYIKQLTYHDVQVSVAKFEDEPDMPPLNPIALLGIEFEKRRGEKFSPAQLKEHFKSLDKTKKMTLQNKCNELKDKFIKGLKDYVENMSNERRKLFLGVTRIKYIKALRQDIFEEDYPHTEYKVYAKPRKVGSPLKPSKKMSGSSLIKHSPNKDESDEDEEEEEEDMKDFERPKSSKSVEPRSYSSRKKDEKKENDIT</sequence>
<name>A0A5N5SKH2_9CRUS</name>
<reference evidence="2 3" key="1">
    <citation type="journal article" date="2019" name="PLoS Biol.">
        <title>Sex chromosomes control vertical transmission of feminizing Wolbachia symbionts in an isopod.</title>
        <authorList>
            <person name="Becking T."/>
            <person name="Chebbi M.A."/>
            <person name="Giraud I."/>
            <person name="Moumen B."/>
            <person name="Laverre T."/>
            <person name="Caubet Y."/>
            <person name="Peccoud J."/>
            <person name="Gilbert C."/>
            <person name="Cordaux R."/>
        </authorList>
    </citation>
    <scope>NUCLEOTIDE SEQUENCE [LARGE SCALE GENOMIC DNA]</scope>
    <source>
        <strain evidence="2">ANa2</strain>
        <tissue evidence="2">Whole body excluding digestive tract and cuticle</tissue>
    </source>
</reference>
<evidence type="ECO:0000256" key="1">
    <source>
        <dbReference type="SAM" id="MobiDB-lite"/>
    </source>
</evidence>